<dbReference type="RefSeq" id="XP_068367070.1">
    <property type="nucleotide sequence ID" value="XM_068498613.1"/>
</dbReference>
<dbReference type="GeneID" id="94833317"/>
<dbReference type="EMBL" id="MLAK01000451">
    <property type="protein sequence ID" value="OHT13934.1"/>
    <property type="molecule type" value="Genomic_DNA"/>
</dbReference>
<sequence length="154" mass="18164">MFTDDENGDEAIDEEEEEINESEDDDNEEEEELFEKVAAEIACEIRENETALNLSAEKEDDKEESNDEYEEEEEDEDDDEFIEEGDILNIDDEYENLPTDKEVLKIMLEEFVEEALYAGYDINEKDKEGVNIKILKYTASNCIYYWEYRNDKSS</sequence>
<reference evidence="2" key="1">
    <citation type="submission" date="2016-10" db="EMBL/GenBank/DDBJ databases">
        <authorList>
            <person name="Benchimol M."/>
            <person name="Almeida L.G."/>
            <person name="Vasconcelos A.T."/>
            <person name="Perreira-Neves A."/>
            <person name="Rosa I.A."/>
            <person name="Tasca T."/>
            <person name="Bogo M.R."/>
            <person name="de Souza W."/>
        </authorList>
    </citation>
    <scope>NUCLEOTIDE SEQUENCE [LARGE SCALE GENOMIC DNA]</scope>
    <source>
        <strain evidence="2">K</strain>
    </source>
</reference>
<organism evidence="2 3">
    <name type="scientific">Tritrichomonas foetus</name>
    <dbReference type="NCBI Taxonomy" id="1144522"/>
    <lineage>
        <taxon>Eukaryota</taxon>
        <taxon>Metamonada</taxon>
        <taxon>Parabasalia</taxon>
        <taxon>Tritrichomonadida</taxon>
        <taxon>Tritrichomonadidae</taxon>
        <taxon>Tritrichomonas</taxon>
    </lineage>
</organism>
<gene>
    <name evidence="2" type="ORF">TRFO_15836</name>
</gene>
<proteinExistence type="predicted"/>
<protein>
    <submittedName>
        <fullName evidence="2">Uncharacterized protein</fullName>
    </submittedName>
</protein>
<evidence type="ECO:0000256" key="1">
    <source>
        <dbReference type="SAM" id="MobiDB-lite"/>
    </source>
</evidence>
<dbReference type="Proteomes" id="UP000179807">
    <property type="component" value="Unassembled WGS sequence"/>
</dbReference>
<evidence type="ECO:0000313" key="3">
    <source>
        <dbReference type="Proteomes" id="UP000179807"/>
    </source>
</evidence>
<accession>A0A1J4KW62</accession>
<feature type="compositionally biased region" description="Acidic residues" evidence="1">
    <location>
        <begin position="58"/>
        <end position="81"/>
    </location>
</feature>
<feature type="region of interest" description="Disordered" evidence="1">
    <location>
        <begin position="1"/>
        <end position="33"/>
    </location>
</feature>
<comment type="caution">
    <text evidence="2">The sequence shown here is derived from an EMBL/GenBank/DDBJ whole genome shotgun (WGS) entry which is preliminary data.</text>
</comment>
<feature type="region of interest" description="Disordered" evidence="1">
    <location>
        <begin position="47"/>
        <end position="81"/>
    </location>
</feature>
<evidence type="ECO:0000313" key="2">
    <source>
        <dbReference type="EMBL" id="OHT13934.1"/>
    </source>
</evidence>
<dbReference type="AlphaFoldDB" id="A0A1J4KW62"/>
<name>A0A1J4KW62_9EUKA</name>
<dbReference type="VEuPathDB" id="TrichDB:TRFO_15836"/>
<keyword evidence="3" id="KW-1185">Reference proteome</keyword>